<gene>
    <name evidence="1" type="ORF">GCM10011415_38000</name>
</gene>
<sequence>MQTAAAREAVLAKAKDIATEAADGQAVPVAKVLSPLKQAGEPPKERKVADQLLKAGKDGTVHVRRKGRRIQIEFDGMLDDDELRAAVDQFLAVRKESAL</sequence>
<dbReference type="AlphaFoldDB" id="A0A8J2ZNC9"/>
<keyword evidence="2" id="KW-1185">Reference proteome</keyword>
<evidence type="ECO:0000313" key="1">
    <source>
        <dbReference type="EMBL" id="GGG84326.1"/>
    </source>
</evidence>
<name>A0A8J2ZNC9_9RHOB</name>
<accession>A0A8J2ZNC9</accession>
<comment type="caution">
    <text evidence="1">The sequence shown here is derived from an EMBL/GenBank/DDBJ whole genome shotgun (WGS) entry which is preliminary data.</text>
</comment>
<dbReference type="Proteomes" id="UP000617145">
    <property type="component" value="Unassembled WGS sequence"/>
</dbReference>
<reference evidence="1" key="2">
    <citation type="submission" date="2020-09" db="EMBL/GenBank/DDBJ databases">
        <authorList>
            <person name="Sun Q."/>
            <person name="Zhou Y."/>
        </authorList>
    </citation>
    <scope>NUCLEOTIDE SEQUENCE</scope>
    <source>
        <strain evidence="1">CGMCC 1.15762</strain>
    </source>
</reference>
<protein>
    <submittedName>
        <fullName evidence="1">Uncharacterized protein</fullName>
    </submittedName>
</protein>
<proteinExistence type="predicted"/>
<organism evidence="1 2">
    <name type="scientific">Salipiger pallidus</name>
    <dbReference type="NCBI Taxonomy" id="1775170"/>
    <lineage>
        <taxon>Bacteria</taxon>
        <taxon>Pseudomonadati</taxon>
        <taxon>Pseudomonadota</taxon>
        <taxon>Alphaproteobacteria</taxon>
        <taxon>Rhodobacterales</taxon>
        <taxon>Roseobacteraceae</taxon>
        <taxon>Salipiger</taxon>
    </lineage>
</organism>
<dbReference type="RefSeq" id="WP_188791871.1">
    <property type="nucleotide sequence ID" value="NZ_BMJV01000010.1"/>
</dbReference>
<reference evidence="1" key="1">
    <citation type="journal article" date="2014" name="Int. J. Syst. Evol. Microbiol.">
        <title>Complete genome sequence of Corynebacterium casei LMG S-19264T (=DSM 44701T), isolated from a smear-ripened cheese.</title>
        <authorList>
            <consortium name="US DOE Joint Genome Institute (JGI-PGF)"/>
            <person name="Walter F."/>
            <person name="Albersmeier A."/>
            <person name="Kalinowski J."/>
            <person name="Ruckert C."/>
        </authorList>
    </citation>
    <scope>NUCLEOTIDE SEQUENCE</scope>
    <source>
        <strain evidence="1">CGMCC 1.15762</strain>
    </source>
</reference>
<evidence type="ECO:0000313" key="2">
    <source>
        <dbReference type="Proteomes" id="UP000617145"/>
    </source>
</evidence>
<dbReference type="EMBL" id="BMJV01000010">
    <property type="protein sequence ID" value="GGG84326.1"/>
    <property type="molecule type" value="Genomic_DNA"/>
</dbReference>